<keyword evidence="1" id="KW-0812">Transmembrane</keyword>
<gene>
    <name evidence="2" type="ORF">LCGC14_2531020</name>
</gene>
<protein>
    <submittedName>
        <fullName evidence="2">Uncharacterized protein</fullName>
    </submittedName>
</protein>
<organism evidence="2">
    <name type="scientific">marine sediment metagenome</name>
    <dbReference type="NCBI Taxonomy" id="412755"/>
    <lineage>
        <taxon>unclassified sequences</taxon>
        <taxon>metagenomes</taxon>
        <taxon>ecological metagenomes</taxon>
    </lineage>
</organism>
<name>A0A0F9D522_9ZZZZ</name>
<accession>A0A0F9D522</accession>
<sequence length="77" mass="8129">MTSLDFIRGLVRPIVVVSIVFGVVGLAIYHGITTDAKEAALMLAAFGGLPLGFWFNSRETAAPEDDDSDAGTFRGPS</sequence>
<dbReference type="EMBL" id="LAZR01041074">
    <property type="protein sequence ID" value="KKL12911.1"/>
    <property type="molecule type" value="Genomic_DNA"/>
</dbReference>
<keyword evidence="1" id="KW-0472">Membrane</keyword>
<feature type="transmembrane region" description="Helical" evidence="1">
    <location>
        <begin position="12"/>
        <end position="32"/>
    </location>
</feature>
<proteinExistence type="predicted"/>
<reference evidence="2" key="1">
    <citation type="journal article" date="2015" name="Nature">
        <title>Complex archaea that bridge the gap between prokaryotes and eukaryotes.</title>
        <authorList>
            <person name="Spang A."/>
            <person name="Saw J.H."/>
            <person name="Jorgensen S.L."/>
            <person name="Zaremba-Niedzwiedzka K."/>
            <person name="Martijn J."/>
            <person name="Lind A.E."/>
            <person name="van Eijk R."/>
            <person name="Schleper C."/>
            <person name="Guy L."/>
            <person name="Ettema T.J."/>
        </authorList>
    </citation>
    <scope>NUCLEOTIDE SEQUENCE</scope>
</reference>
<keyword evidence="1" id="KW-1133">Transmembrane helix</keyword>
<comment type="caution">
    <text evidence="2">The sequence shown here is derived from an EMBL/GenBank/DDBJ whole genome shotgun (WGS) entry which is preliminary data.</text>
</comment>
<evidence type="ECO:0000313" key="2">
    <source>
        <dbReference type="EMBL" id="KKL12911.1"/>
    </source>
</evidence>
<dbReference type="AlphaFoldDB" id="A0A0F9D522"/>
<feature type="transmembrane region" description="Helical" evidence="1">
    <location>
        <begin position="39"/>
        <end position="55"/>
    </location>
</feature>
<evidence type="ECO:0000256" key="1">
    <source>
        <dbReference type="SAM" id="Phobius"/>
    </source>
</evidence>